<dbReference type="GO" id="GO:0005886">
    <property type="term" value="C:plasma membrane"/>
    <property type="evidence" value="ECO:0007669"/>
    <property type="project" value="UniProtKB-SubCell"/>
</dbReference>
<feature type="region of interest" description="Disordered" evidence="7">
    <location>
        <begin position="101"/>
        <end position="126"/>
    </location>
</feature>
<proteinExistence type="inferred from homology"/>
<dbReference type="PANTHER" id="PTHR34583">
    <property type="entry name" value="ANTIPORTER SUBUNIT MNHC2-RELATED"/>
    <property type="match status" value="1"/>
</dbReference>
<organism evidence="9 10">
    <name type="scientific">Sorangium cellulosum</name>
    <name type="common">Polyangium cellulosum</name>
    <dbReference type="NCBI Taxonomy" id="56"/>
    <lineage>
        <taxon>Bacteria</taxon>
        <taxon>Pseudomonadati</taxon>
        <taxon>Myxococcota</taxon>
        <taxon>Polyangia</taxon>
        <taxon>Polyangiales</taxon>
        <taxon>Polyangiaceae</taxon>
        <taxon>Sorangium</taxon>
    </lineage>
</organism>
<comment type="similarity">
    <text evidence="2">Belongs to the CPA3 antiporters (TC 2.A.63) subunit C family.</text>
</comment>
<keyword evidence="3" id="KW-1003">Cell membrane</keyword>
<evidence type="ECO:0000256" key="7">
    <source>
        <dbReference type="SAM" id="MobiDB-lite"/>
    </source>
</evidence>
<dbReference type="PANTHER" id="PTHR34583:SF2">
    <property type="entry name" value="ANTIPORTER SUBUNIT MNHC2-RELATED"/>
    <property type="match status" value="1"/>
</dbReference>
<dbReference type="RefSeq" id="WP_242515401.1">
    <property type="nucleotide sequence ID" value="NZ_CP012670.1"/>
</dbReference>
<feature type="transmembrane region" description="Helical" evidence="8">
    <location>
        <begin position="6"/>
        <end position="21"/>
    </location>
</feature>
<dbReference type="Proteomes" id="UP000295781">
    <property type="component" value="Chromosome"/>
</dbReference>
<evidence type="ECO:0000256" key="6">
    <source>
        <dbReference type="ARBA" id="ARBA00023136"/>
    </source>
</evidence>
<evidence type="ECO:0000256" key="5">
    <source>
        <dbReference type="ARBA" id="ARBA00022989"/>
    </source>
</evidence>
<sequence>MIGPAAIGAFALFAAGVYLMLSTSLQRVVIGFILLSNGVNILVLASAGLPEGAAPPIVGGAPAGPFADPLAHAFLLTAIVIGLGMTSFLLALSLRAHAHAPAPGDGGGGGDGRGDGGDALDQGPSP</sequence>
<keyword evidence="4 8" id="KW-0812">Transmembrane</keyword>
<dbReference type="AlphaFoldDB" id="A0A4P2Q866"/>
<evidence type="ECO:0000256" key="1">
    <source>
        <dbReference type="ARBA" id="ARBA00004651"/>
    </source>
</evidence>
<evidence type="ECO:0000313" key="10">
    <source>
        <dbReference type="Proteomes" id="UP000295781"/>
    </source>
</evidence>
<protein>
    <recommendedName>
        <fullName evidence="11">Cation:proton antiporter</fullName>
    </recommendedName>
</protein>
<dbReference type="Pfam" id="PF00420">
    <property type="entry name" value="Oxidored_q2"/>
    <property type="match status" value="1"/>
</dbReference>
<feature type="transmembrane region" description="Helical" evidence="8">
    <location>
        <begin position="28"/>
        <end position="49"/>
    </location>
</feature>
<comment type="subcellular location">
    <subcellularLocation>
        <location evidence="1">Cell membrane</location>
        <topology evidence="1">Multi-pass membrane protein</topology>
    </subcellularLocation>
</comment>
<evidence type="ECO:0000256" key="2">
    <source>
        <dbReference type="ARBA" id="ARBA00010388"/>
    </source>
</evidence>
<evidence type="ECO:0000256" key="3">
    <source>
        <dbReference type="ARBA" id="ARBA00022475"/>
    </source>
</evidence>
<dbReference type="InterPro" id="IPR039428">
    <property type="entry name" value="NUOK/Mnh_C1-like"/>
</dbReference>
<dbReference type="InterPro" id="IPR050601">
    <property type="entry name" value="CPA3_antiporter_subunitC"/>
</dbReference>
<evidence type="ECO:0008006" key="11">
    <source>
        <dbReference type="Google" id="ProtNLM"/>
    </source>
</evidence>
<keyword evidence="5 8" id="KW-1133">Transmembrane helix</keyword>
<evidence type="ECO:0000256" key="4">
    <source>
        <dbReference type="ARBA" id="ARBA00022692"/>
    </source>
</evidence>
<feature type="transmembrane region" description="Helical" evidence="8">
    <location>
        <begin position="69"/>
        <end position="92"/>
    </location>
</feature>
<keyword evidence="6 8" id="KW-0472">Membrane</keyword>
<name>A0A4P2Q866_SORCE</name>
<accession>A0A4P2Q866</accession>
<evidence type="ECO:0000256" key="8">
    <source>
        <dbReference type="SAM" id="Phobius"/>
    </source>
</evidence>
<gene>
    <name evidence="9" type="ORF">SOCEGT47_063150</name>
</gene>
<evidence type="ECO:0000313" key="9">
    <source>
        <dbReference type="EMBL" id="AUX25764.1"/>
    </source>
</evidence>
<dbReference type="EMBL" id="CP012670">
    <property type="protein sequence ID" value="AUX25764.1"/>
    <property type="molecule type" value="Genomic_DNA"/>
</dbReference>
<dbReference type="Gene3D" id="1.10.287.3510">
    <property type="match status" value="1"/>
</dbReference>
<reference evidence="9 10" key="1">
    <citation type="submission" date="2015-09" db="EMBL/GenBank/DDBJ databases">
        <title>Sorangium comparison.</title>
        <authorList>
            <person name="Zaburannyi N."/>
            <person name="Bunk B."/>
            <person name="Overmann J."/>
            <person name="Mueller R."/>
        </authorList>
    </citation>
    <scope>NUCLEOTIDE SEQUENCE [LARGE SCALE GENOMIC DNA]</scope>
    <source>
        <strain evidence="9 10">So ceGT47</strain>
    </source>
</reference>